<dbReference type="PANTHER" id="PTHR33116:SF86">
    <property type="entry name" value="REVERSE TRANSCRIPTASE DOMAIN-CONTAINING PROTEIN"/>
    <property type="match status" value="1"/>
</dbReference>
<protein>
    <recommendedName>
        <fullName evidence="1">Reverse transcriptase domain-containing protein</fullName>
    </recommendedName>
</protein>
<proteinExistence type="predicted"/>
<dbReference type="Proteomes" id="UP001318860">
    <property type="component" value="Unassembled WGS sequence"/>
</dbReference>
<dbReference type="PANTHER" id="PTHR33116">
    <property type="entry name" value="REVERSE TRANSCRIPTASE ZINC-BINDING DOMAIN-CONTAINING PROTEIN-RELATED-RELATED"/>
    <property type="match status" value="1"/>
</dbReference>
<organism evidence="2 3">
    <name type="scientific">Rehmannia glutinosa</name>
    <name type="common">Chinese foxglove</name>
    <dbReference type="NCBI Taxonomy" id="99300"/>
    <lineage>
        <taxon>Eukaryota</taxon>
        <taxon>Viridiplantae</taxon>
        <taxon>Streptophyta</taxon>
        <taxon>Embryophyta</taxon>
        <taxon>Tracheophyta</taxon>
        <taxon>Spermatophyta</taxon>
        <taxon>Magnoliopsida</taxon>
        <taxon>eudicotyledons</taxon>
        <taxon>Gunneridae</taxon>
        <taxon>Pentapetalae</taxon>
        <taxon>asterids</taxon>
        <taxon>lamiids</taxon>
        <taxon>Lamiales</taxon>
        <taxon>Orobanchaceae</taxon>
        <taxon>Rehmannieae</taxon>
        <taxon>Rehmannia</taxon>
    </lineage>
</organism>
<evidence type="ECO:0000313" key="2">
    <source>
        <dbReference type="EMBL" id="KAK6158786.1"/>
    </source>
</evidence>
<evidence type="ECO:0000259" key="1">
    <source>
        <dbReference type="Pfam" id="PF00078"/>
    </source>
</evidence>
<reference evidence="2 3" key="1">
    <citation type="journal article" date="2021" name="Comput. Struct. Biotechnol. J.">
        <title>De novo genome assembly of the potent medicinal plant Rehmannia glutinosa using nanopore technology.</title>
        <authorList>
            <person name="Ma L."/>
            <person name="Dong C."/>
            <person name="Song C."/>
            <person name="Wang X."/>
            <person name="Zheng X."/>
            <person name="Niu Y."/>
            <person name="Chen S."/>
            <person name="Feng W."/>
        </authorList>
    </citation>
    <scope>NUCLEOTIDE SEQUENCE [LARGE SCALE GENOMIC DNA]</scope>
    <source>
        <strain evidence="2">DH-2019</strain>
    </source>
</reference>
<dbReference type="EMBL" id="JABTTQ020000004">
    <property type="protein sequence ID" value="KAK6158786.1"/>
    <property type="molecule type" value="Genomic_DNA"/>
</dbReference>
<keyword evidence="3" id="KW-1185">Reference proteome</keyword>
<sequence length="436" mass="50269">MEKVVERMANQEEVYWKQRSRNMWLKQGDRNTPYFHAQASQRRAKNWIRGLASPQGDYCTGQAEMVDNITDYFFGIFTSQNPCWGDIKAVLKCVEPRVDDEMNEDICRPFTAKEVKKHFLICTRIRRLDRMECRRYAIKNTGILWEKELLERYSIFSMMAGNELWTSIKVLSFMGDDTDNVILGFESIHWIRNHKGSNRGYAALKLDLSKAYDRVEWVFLRAIMRKLGFAEKWVDLNMRCVQTVSYSFSLNQEVVGRVIPGRGLRQGDPLSPYLFVLCAQGLSSLISSSVSQGVIHGVRLAPRCPIISHLFFAEESLIFCHASESDCEKIAALLKIYEKAMRQLINFEKSALTVSPNTQQVIVDKFKNVFKVPVVQGHEIYLGLPTFTMRNKKLQFGYLKERMLKKIAGWSGKMFTDGGKEILIKSVLQAIPTYVM</sequence>
<comment type="caution">
    <text evidence="2">The sequence shown here is derived from an EMBL/GenBank/DDBJ whole genome shotgun (WGS) entry which is preliminary data.</text>
</comment>
<dbReference type="InterPro" id="IPR000477">
    <property type="entry name" value="RT_dom"/>
</dbReference>
<accession>A0ABR0XI18</accession>
<dbReference type="Pfam" id="PF00078">
    <property type="entry name" value="RVT_1"/>
    <property type="match status" value="1"/>
</dbReference>
<name>A0ABR0XI18_REHGL</name>
<feature type="domain" description="Reverse transcriptase" evidence="1">
    <location>
        <begin position="181"/>
        <end position="354"/>
    </location>
</feature>
<gene>
    <name evidence="2" type="ORF">DH2020_006100</name>
</gene>
<evidence type="ECO:0000313" key="3">
    <source>
        <dbReference type="Proteomes" id="UP001318860"/>
    </source>
</evidence>